<keyword evidence="4 9" id="KW-0694">RNA-binding</keyword>
<dbReference type="Proteomes" id="UP000254507">
    <property type="component" value="Unassembled WGS sequence"/>
</dbReference>
<evidence type="ECO:0000256" key="3">
    <source>
        <dbReference type="ARBA" id="ARBA00022730"/>
    </source>
</evidence>
<evidence type="ECO:0000256" key="10">
    <source>
        <dbReference type="RuleBase" id="RU003660"/>
    </source>
</evidence>
<reference evidence="11 13" key="1">
    <citation type="submission" date="2017-07" db="EMBL/GenBank/DDBJ databases">
        <title>Virulence factors identified in Actinobacillus seminis.</title>
        <authorList>
            <person name="Negrete-Abascal E."/>
            <person name="Vaca-Pacheco S."/>
            <person name="Montes-Garcia F."/>
            <person name="Leyto-Gil A.M."/>
            <person name="Fragoso-Garcia E."/>
            <person name="Carvente-Garcia R."/>
            <person name="Perez-Agueros S."/>
            <person name="Castelan-Sanchez H.G."/>
            <person name="Garcia-Molina A."/>
            <person name="Villamar T.E."/>
            <person name="Vazquez-Cruz C."/>
        </authorList>
    </citation>
    <scope>NUCLEOTIDE SEQUENCE [LARGE SCALE GENOMIC DNA]</scope>
    <source>
        <strain evidence="11 13">ATCC 15768</strain>
    </source>
</reference>
<dbReference type="FunFam" id="3.30.1490.10:FF:000001">
    <property type="entry name" value="30S ribosomal protein S8"/>
    <property type="match status" value="1"/>
</dbReference>
<dbReference type="InParanoid" id="A0A263HAY4"/>
<evidence type="ECO:0000313" key="12">
    <source>
        <dbReference type="EMBL" id="SUU38279.1"/>
    </source>
</evidence>
<dbReference type="AlphaFoldDB" id="A0A263HAY4"/>
<dbReference type="InterPro" id="IPR000630">
    <property type="entry name" value="Ribosomal_uS8"/>
</dbReference>
<evidence type="ECO:0000313" key="13">
    <source>
        <dbReference type="Proteomes" id="UP000215738"/>
    </source>
</evidence>
<dbReference type="GO" id="GO:1990904">
    <property type="term" value="C:ribonucleoprotein complex"/>
    <property type="evidence" value="ECO:0007669"/>
    <property type="project" value="UniProtKB-KW"/>
</dbReference>
<organism evidence="12 14">
    <name type="scientific">Actinobacillus seminis</name>
    <dbReference type="NCBI Taxonomy" id="722"/>
    <lineage>
        <taxon>Bacteria</taxon>
        <taxon>Pseudomonadati</taxon>
        <taxon>Pseudomonadota</taxon>
        <taxon>Gammaproteobacteria</taxon>
        <taxon>Pasteurellales</taxon>
        <taxon>Pasteurellaceae</taxon>
        <taxon>Actinobacillus</taxon>
    </lineage>
</organism>
<evidence type="ECO:0000256" key="5">
    <source>
        <dbReference type="ARBA" id="ARBA00022980"/>
    </source>
</evidence>
<name>A0A263HAY4_9PAST</name>
<dbReference type="GO" id="GO:0003735">
    <property type="term" value="F:structural constituent of ribosome"/>
    <property type="evidence" value="ECO:0007669"/>
    <property type="project" value="InterPro"/>
</dbReference>
<dbReference type="PANTHER" id="PTHR11758">
    <property type="entry name" value="40S RIBOSOMAL PROTEIN S15A"/>
    <property type="match status" value="1"/>
</dbReference>
<evidence type="ECO:0000256" key="2">
    <source>
        <dbReference type="ARBA" id="ARBA00006471"/>
    </source>
</evidence>
<dbReference type="PROSITE" id="PS00053">
    <property type="entry name" value="RIBOSOMAL_S8"/>
    <property type="match status" value="1"/>
</dbReference>
<evidence type="ECO:0000313" key="14">
    <source>
        <dbReference type="Proteomes" id="UP000254507"/>
    </source>
</evidence>
<dbReference type="Gene3D" id="3.30.1370.30">
    <property type="match status" value="1"/>
</dbReference>
<dbReference type="FunCoup" id="A0A263HAY4">
    <property type="interactions" value="532"/>
</dbReference>
<evidence type="ECO:0000256" key="1">
    <source>
        <dbReference type="ARBA" id="ARBA00002569"/>
    </source>
</evidence>
<keyword evidence="13" id="KW-1185">Reference proteome</keyword>
<accession>A0A263HAY4</accession>
<proteinExistence type="inferred from homology"/>
<protein>
    <recommendedName>
        <fullName evidence="7 9">Small ribosomal subunit protein uS8</fullName>
    </recommendedName>
</protein>
<dbReference type="GO" id="GO:0019843">
    <property type="term" value="F:rRNA binding"/>
    <property type="evidence" value="ECO:0007669"/>
    <property type="project" value="UniProtKB-UniRule"/>
</dbReference>
<dbReference type="InterPro" id="IPR047863">
    <property type="entry name" value="Ribosomal_uS8_CS"/>
</dbReference>
<dbReference type="GO" id="GO:0005840">
    <property type="term" value="C:ribosome"/>
    <property type="evidence" value="ECO:0007669"/>
    <property type="project" value="UniProtKB-KW"/>
</dbReference>
<dbReference type="InterPro" id="IPR035987">
    <property type="entry name" value="Ribosomal_uS8_sf"/>
</dbReference>
<dbReference type="GO" id="GO:0005737">
    <property type="term" value="C:cytoplasm"/>
    <property type="evidence" value="ECO:0007669"/>
    <property type="project" value="UniProtKB-ARBA"/>
</dbReference>
<keyword evidence="5 9" id="KW-0689">Ribosomal protein</keyword>
<evidence type="ECO:0000256" key="9">
    <source>
        <dbReference type="HAMAP-Rule" id="MF_01302"/>
    </source>
</evidence>
<dbReference type="GO" id="GO:0006412">
    <property type="term" value="P:translation"/>
    <property type="evidence" value="ECO:0007669"/>
    <property type="project" value="UniProtKB-UniRule"/>
</dbReference>
<dbReference type="EMBL" id="NLFK01000007">
    <property type="protein sequence ID" value="OZN24645.1"/>
    <property type="molecule type" value="Genomic_DNA"/>
</dbReference>
<reference evidence="12 14" key="2">
    <citation type="submission" date="2018-06" db="EMBL/GenBank/DDBJ databases">
        <authorList>
            <consortium name="Pathogen Informatics"/>
            <person name="Doyle S."/>
        </authorList>
    </citation>
    <scope>NUCLEOTIDE SEQUENCE [LARGE SCALE GENOMIC DNA]</scope>
    <source>
        <strain evidence="12 14">NCTC10851</strain>
    </source>
</reference>
<dbReference type="EMBL" id="UFSB01000001">
    <property type="protein sequence ID" value="SUU38279.1"/>
    <property type="molecule type" value="Genomic_DNA"/>
</dbReference>
<comment type="similarity">
    <text evidence="2 9 10">Belongs to the universal ribosomal protein uS8 family.</text>
</comment>
<evidence type="ECO:0000256" key="6">
    <source>
        <dbReference type="ARBA" id="ARBA00023274"/>
    </source>
</evidence>
<comment type="subunit">
    <text evidence="8 9">Part of the 30S ribosomal subunit. Contacts proteins S5 and S12.</text>
</comment>
<evidence type="ECO:0000256" key="4">
    <source>
        <dbReference type="ARBA" id="ARBA00022884"/>
    </source>
</evidence>
<dbReference type="Pfam" id="PF00410">
    <property type="entry name" value="Ribosomal_S8"/>
    <property type="match status" value="1"/>
</dbReference>
<dbReference type="RefSeq" id="WP_094946678.1">
    <property type="nucleotide sequence ID" value="NZ_JBMHIA010000009.1"/>
</dbReference>
<dbReference type="OrthoDB" id="9802617at2"/>
<comment type="function">
    <text evidence="1 9">One of the primary rRNA binding proteins, it binds directly to 16S rRNA central domain where it helps coordinate assembly of the platform of the 30S subunit.</text>
</comment>
<dbReference type="NCBIfam" id="NF001109">
    <property type="entry name" value="PRK00136.1"/>
    <property type="match status" value="1"/>
</dbReference>
<keyword evidence="3 9" id="KW-0699">rRNA-binding</keyword>
<gene>
    <name evidence="9 12" type="primary">rpsH</name>
    <name evidence="11" type="ORF">CFY87_07985</name>
    <name evidence="12" type="ORF">NCTC10851_02009</name>
</gene>
<evidence type="ECO:0000313" key="11">
    <source>
        <dbReference type="EMBL" id="OZN24645.1"/>
    </source>
</evidence>
<dbReference type="SUPFAM" id="SSF56047">
    <property type="entry name" value="Ribosomal protein S8"/>
    <property type="match status" value="1"/>
</dbReference>
<keyword evidence="6 9" id="KW-0687">Ribonucleoprotein</keyword>
<sequence>MSMQDPIADMLTRIRNGQAANKVAISMPSSKLKVAIANVLAAEGYIESVKVSEGVKPELEITLKYFQGKPVVESIQRVSRPGLRIYKRKDELPKVMGGLGVAIVSTSKGVMTDRAARQAGLGGEIICYVA</sequence>
<dbReference type="Gene3D" id="3.30.1490.10">
    <property type="match status" value="1"/>
</dbReference>
<evidence type="ECO:0000256" key="7">
    <source>
        <dbReference type="ARBA" id="ARBA00035258"/>
    </source>
</evidence>
<dbReference type="FunFam" id="3.30.1370.30:FF:000003">
    <property type="entry name" value="30S ribosomal protein S8"/>
    <property type="match status" value="1"/>
</dbReference>
<dbReference type="HAMAP" id="MF_01302_B">
    <property type="entry name" value="Ribosomal_uS8_B"/>
    <property type="match status" value="1"/>
</dbReference>
<evidence type="ECO:0000256" key="8">
    <source>
        <dbReference type="ARBA" id="ARBA00046740"/>
    </source>
</evidence>
<dbReference type="Proteomes" id="UP000215738">
    <property type="component" value="Unassembled WGS sequence"/>
</dbReference>